<keyword evidence="4" id="KW-1185">Reference proteome</keyword>
<evidence type="ECO:0000313" key="4">
    <source>
        <dbReference type="Proteomes" id="UP000005237"/>
    </source>
</evidence>
<dbReference type="PANTHER" id="PTHR33939:SF1">
    <property type="entry name" value="DUF4371 DOMAIN-CONTAINING PROTEIN"/>
    <property type="match status" value="1"/>
</dbReference>
<dbReference type="GO" id="GO:0003676">
    <property type="term" value="F:nucleic acid binding"/>
    <property type="evidence" value="ECO:0007669"/>
    <property type="project" value="InterPro"/>
</dbReference>
<organism evidence="3 4">
    <name type="scientific">Caenorhabditis japonica</name>
    <dbReference type="NCBI Taxonomy" id="281687"/>
    <lineage>
        <taxon>Eukaryota</taxon>
        <taxon>Metazoa</taxon>
        <taxon>Ecdysozoa</taxon>
        <taxon>Nematoda</taxon>
        <taxon>Chromadorea</taxon>
        <taxon>Rhabditida</taxon>
        <taxon>Rhabditina</taxon>
        <taxon>Rhabditomorpha</taxon>
        <taxon>Rhabditoidea</taxon>
        <taxon>Rhabditidae</taxon>
        <taxon>Peloderinae</taxon>
        <taxon>Caenorhabditis</taxon>
    </lineage>
</organism>
<feature type="compositionally biased region" description="Low complexity" evidence="1">
    <location>
        <begin position="47"/>
        <end position="58"/>
    </location>
</feature>
<protein>
    <submittedName>
        <fullName evidence="3">DDE_3 domain-containing protein</fullName>
    </submittedName>
</protein>
<dbReference type="EnsemblMetazoa" id="CJA11854c.1">
    <property type="protein sequence ID" value="CJA11854c.1"/>
    <property type="gene ID" value="WBGene00131058"/>
</dbReference>
<dbReference type="Proteomes" id="UP000005237">
    <property type="component" value="Unassembled WGS sequence"/>
</dbReference>
<accession>A0A8R1HWT3</accession>
<dbReference type="PANTHER" id="PTHR33939">
    <property type="entry name" value="PROTEIN CBG22215"/>
    <property type="match status" value="1"/>
</dbReference>
<evidence type="ECO:0000259" key="2">
    <source>
        <dbReference type="Pfam" id="PF13358"/>
    </source>
</evidence>
<reference evidence="4" key="1">
    <citation type="submission" date="2010-08" db="EMBL/GenBank/DDBJ databases">
        <authorList>
            <consortium name="Caenorhabditis japonica Sequencing Consortium"/>
            <person name="Wilson R.K."/>
        </authorList>
    </citation>
    <scope>NUCLEOTIDE SEQUENCE [LARGE SCALE GENOMIC DNA]</scope>
    <source>
        <strain evidence="4">DF5081</strain>
    </source>
</reference>
<dbReference type="Pfam" id="PF13358">
    <property type="entry name" value="DDE_3"/>
    <property type="match status" value="1"/>
</dbReference>
<proteinExistence type="predicted"/>
<name>A0A8R1HWT3_CAEJA</name>
<dbReference type="Gene3D" id="3.30.420.10">
    <property type="entry name" value="Ribonuclease H-like superfamily/Ribonuclease H"/>
    <property type="match status" value="1"/>
</dbReference>
<sequence>MPLEPLFAKICKGGRTVVVERATLTEEEKRVLDASFDGVLRVKRARSPSPKSSSSSGTPSPPPPPPIHLRLRYRVRLCSESFDLAANLTGVSKNTICKAKTKKKVEKLPQVPEKYRILNLLSEEQKEFIKSEIELHYETDTNFTLKTFLKKIQEKIAFPYGRTTLFKILKALDFSYRTKTYNPFASERKDVIFLRKRYLDKIQYHRERGDYIVYFDETWIFHGMSRRRGWLHKYGNAYEIARMGNLKNPIPGFPATSDKGIRAIVLAVMTESGILPGSIDVIVSGRPADEQVIDYHKTMTAESYGQYMDVVLPLILAACPAGRRPVLVIDNASIHNKLVQKVAAKAWKKGDIVTWLADQGVVVDQEQTKEAIWKEAVDYMATQGGAKAMRKFEVDEKAKGLGISIVRLPPYHCCFNPIELIWGMLKSKLLEIGHTKDSILQGKCLGSPIWKFLKI</sequence>
<evidence type="ECO:0000313" key="3">
    <source>
        <dbReference type="EnsemblMetazoa" id="CJA11854c.1"/>
    </source>
</evidence>
<evidence type="ECO:0000256" key="1">
    <source>
        <dbReference type="SAM" id="MobiDB-lite"/>
    </source>
</evidence>
<reference evidence="3" key="2">
    <citation type="submission" date="2022-06" db="UniProtKB">
        <authorList>
            <consortium name="EnsemblMetazoa"/>
        </authorList>
    </citation>
    <scope>IDENTIFICATION</scope>
    <source>
        <strain evidence="3">DF5081</strain>
    </source>
</reference>
<dbReference type="AlphaFoldDB" id="A0A8R1HWT3"/>
<feature type="domain" description="Tc1-like transposase DDE" evidence="2">
    <location>
        <begin position="291"/>
        <end position="431"/>
    </location>
</feature>
<dbReference type="InterPro" id="IPR036397">
    <property type="entry name" value="RNaseH_sf"/>
</dbReference>
<feature type="region of interest" description="Disordered" evidence="1">
    <location>
        <begin position="43"/>
        <end position="66"/>
    </location>
</feature>
<dbReference type="InterPro" id="IPR038717">
    <property type="entry name" value="Tc1-like_DDE_dom"/>
</dbReference>